<name>A0A1H2T6L4_9RHOB</name>
<proteinExistence type="predicted"/>
<feature type="domain" description="N-acetyltransferase" evidence="3">
    <location>
        <begin position="3"/>
        <end position="150"/>
    </location>
</feature>
<dbReference type="Gene3D" id="3.40.630.30">
    <property type="match status" value="1"/>
</dbReference>
<dbReference type="PANTHER" id="PTHR43877:SF2">
    <property type="entry name" value="AMINOALKYLPHOSPHONATE N-ACETYLTRANSFERASE-RELATED"/>
    <property type="match status" value="1"/>
</dbReference>
<dbReference type="GeneID" id="94022206"/>
<dbReference type="STRING" id="60137.SAMN04488041_10272"/>
<evidence type="ECO:0000313" key="4">
    <source>
        <dbReference type="EMBL" id="SDW39407.1"/>
    </source>
</evidence>
<dbReference type="SUPFAM" id="SSF55729">
    <property type="entry name" value="Acyl-CoA N-acyltransferases (Nat)"/>
    <property type="match status" value="1"/>
</dbReference>
<evidence type="ECO:0000313" key="5">
    <source>
        <dbReference type="Proteomes" id="UP000183076"/>
    </source>
</evidence>
<protein>
    <submittedName>
        <fullName evidence="4">L-amino acid N-acyltransferase YncA</fullName>
    </submittedName>
</protein>
<gene>
    <name evidence="4" type="ORF">SAMN04488041_10272</name>
</gene>
<dbReference type="Proteomes" id="UP000183076">
    <property type="component" value="Unassembled WGS sequence"/>
</dbReference>
<evidence type="ECO:0000259" key="3">
    <source>
        <dbReference type="PROSITE" id="PS51186"/>
    </source>
</evidence>
<evidence type="ECO:0000256" key="1">
    <source>
        <dbReference type="ARBA" id="ARBA00022679"/>
    </source>
</evidence>
<dbReference type="AlphaFoldDB" id="A0A1H2T6L4"/>
<evidence type="ECO:0000256" key="2">
    <source>
        <dbReference type="ARBA" id="ARBA00023315"/>
    </source>
</evidence>
<keyword evidence="1 4" id="KW-0808">Transferase</keyword>
<reference evidence="5" key="1">
    <citation type="submission" date="2016-10" db="EMBL/GenBank/DDBJ databases">
        <authorList>
            <person name="Varghese N."/>
            <person name="Submissions S."/>
        </authorList>
    </citation>
    <scope>NUCLEOTIDE SEQUENCE [LARGE SCALE GENOMIC DNA]</scope>
    <source>
        <strain evidence="5">DSM 10014</strain>
    </source>
</reference>
<dbReference type="GO" id="GO:0016747">
    <property type="term" value="F:acyltransferase activity, transferring groups other than amino-acyl groups"/>
    <property type="evidence" value="ECO:0007669"/>
    <property type="project" value="InterPro"/>
</dbReference>
<dbReference type="InterPro" id="IPR016181">
    <property type="entry name" value="Acyl_CoA_acyltransferase"/>
</dbReference>
<dbReference type="RefSeq" id="WP_074634848.1">
    <property type="nucleotide sequence ID" value="NZ_CP160849.1"/>
</dbReference>
<dbReference type="Pfam" id="PF00583">
    <property type="entry name" value="Acetyltransf_1"/>
    <property type="match status" value="1"/>
</dbReference>
<dbReference type="EMBL" id="FNNB01000002">
    <property type="protein sequence ID" value="SDW39407.1"/>
    <property type="molecule type" value="Genomic_DNA"/>
</dbReference>
<dbReference type="PROSITE" id="PS51186">
    <property type="entry name" value="GNAT"/>
    <property type="match status" value="1"/>
</dbReference>
<keyword evidence="2 4" id="KW-0012">Acyltransferase</keyword>
<dbReference type="PANTHER" id="PTHR43877">
    <property type="entry name" value="AMINOALKYLPHOSPHONATE N-ACETYLTRANSFERASE-RELATED-RELATED"/>
    <property type="match status" value="1"/>
</dbReference>
<dbReference type="InterPro" id="IPR050832">
    <property type="entry name" value="Bact_Acetyltransf"/>
</dbReference>
<organism evidence="4 5">
    <name type="scientific">Sulfitobacter pontiacus</name>
    <dbReference type="NCBI Taxonomy" id="60137"/>
    <lineage>
        <taxon>Bacteria</taxon>
        <taxon>Pseudomonadati</taxon>
        <taxon>Pseudomonadota</taxon>
        <taxon>Alphaproteobacteria</taxon>
        <taxon>Rhodobacterales</taxon>
        <taxon>Roseobacteraceae</taxon>
        <taxon>Sulfitobacter</taxon>
    </lineage>
</organism>
<accession>A0A1H2T6L4</accession>
<sequence>MTLTTRPMEAADRSAWEALFAGYAAFYKVDQTPQMRETVFGWLMDAAHGSNCIVAQDASGALVGFTHYRPFVSQLRAATNCFLDDLFVSPQARGSGAAQALIKAVETVAKNNGWGTLRWITAEDNYRGRGAYDKLATRTGWVTYDIALNG</sequence>
<dbReference type="InterPro" id="IPR000182">
    <property type="entry name" value="GNAT_dom"/>
</dbReference>
<dbReference type="CDD" id="cd04301">
    <property type="entry name" value="NAT_SF"/>
    <property type="match status" value="1"/>
</dbReference>